<evidence type="ECO:0000313" key="1">
    <source>
        <dbReference type="EMBL" id="MCZ3844804.1"/>
    </source>
</evidence>
<dbReference type="AlphaFoldDB" id="A0AAP3M3S7"/>
<dbReference type="RefSeq" id="WP_006586578.1">
    <property type="nucleotide sequence ID" value="NZ_CP160088.1"/>
</dbReference>
<name>A0AAP3M3S7_9LACO</name>
<dbReference type="InterPro" id="IPR019734">
    <property type="entry name" value="TPR_rpt"/>
</dbReference>
<dbReference type="GeneID" id="97459313"/>
<reference evidence="1" key="1">
    <citation type="submission" date="2022-01" db="EMBL/GenBank/DDBJ databases">
        <title>VMRC isolate genome collection.</title>
        <authorList>
            <person name="France M."/>
            <person name="Rutt L."/>
            <person name="Humphrys M."/>
            <person name="Ravel J."/>
        </authorList>
    </citation>
    <scope>NUCLEOTIDE SEQUENCE</scope>
    <source>
        <strain evidence="1">C0127B5</strain>
    </source>
</reference>
<evidence type="ECO:0000313" key="2">
    <source>
        <dbReference type="Proteomes" id="UP001213015"/>
    </source>
</evidence>
<sequence length="213" mass="24153">MSKKTVQLYQQGKIQTAIQELIKDIDSDPKNANNYLELSTYLLEQGAIDQAKKLLVQAKGLVAEPQTMDYNLAICYYMEGDFDRALALLDTIPNNDETYYQKALVFHKLGNPQKALAFAMSVSKVDNDLLELLGDIWLSLGDFAKARENYLKISKDARSGKLNFLIGVTLFGSSRQEAEQYFNLAKQLDPDYYQSAKKQYDSLLKVIKQGKEK</sequence>
<comment type="caution">
    <text evidence="1">The sequence shown here is derived from an EMBL/GenBank/DDBJ whole genome shotgun (WGS) entry which is preliminary data.</text>
</comment>
<organism evidence="1 2">
    <name type="scientific">Lactobacillus mulieris</name>
    <dbReference type="NCBI Taxonomy" id="2508708"/>
    <lineage>
        <taxon>Bacteria</taxon>
        <taxon>Bacillati</taxon>
        <taxon>Bacillota</taxon>
        <taxon>Bacilli</taxon>
        <taxon>Lactobacillales</taxon>
        <taxon>Lactobacillaceae</taxon>
        <taxon>Lactobacillus</taxon>
    </lineage>
</organism>
<dbReference type="EMBL" id="JAKHLF010000006">
    <property type="protein sequence ID" value="MCZ3844804.1"/>
    <property type="molecule type" value="Genomic_DNA"/>
</dbReference>
<dbReference type="SUPFAM" id="SSF48452">
    <property type="entry name" value="TPR-like"/>
    <property type="match status" value="1"/>
</dbReference>
<dbReference type="Pfam" id="PF13432">
    <property type="entry name" value="TPR_16"/>
    <property type="match status" value="1"/>
</dbReference>
<dbReference type="Proteomes" id="UP001213015">
    <property type="component" value="Unassembled WGS sequence"/>
</dbReference>
<protein>
    <submittedName>
        <fullName evidence="1">Tetratricopeptide repeat protein</fullName>
    </submittedName>
</protein>
<dbReference type="Pfam" id="PF13181">
    <property type="entry name" value="TPR_8"/>
    <property type="match status" value="1"/>
</dbReference>
<accession>A0AAP3M3S7</accession>
<dbReference type="Gene3D" id="1.25.40.10">
    <property type="entry name" value="Tetratricopeptide repeat domain"/>
    <property type="match status" value="2"/>
</dbReference>
<gene>
    <name evidence="1" type="ORF">L2422_04625</name>
</gene>
<proteinExistence type="predicted"/>
<dbReference type="InterPro" id="IPR011990">
    <property type="entry name" value="TPR-like_helical_dom_sf"/>
</dbReference>